<gene>
    <name evidence="1" type="ORF">GCM10008985_23760</name>
    <name evidence="2" type="ORF">MUK72_06420</name>
</gene>
<accession>A0AAV3SJ73</accession>
<evidence type="ECO:0000313" key="1">
    <source>
        <dbReference type="EMBL" id="GAA0465996.1"/>
    </source>
</evidence>
<organism evidence="1 4">
    <name type="scientific">Halococcus dombrowskii</name>
    <dbReference type="NCBI Taxonomy" id="179637"/>
    <lineage>
        <taxon>Archaea</taxon>
        <taxon>Methanobacteriati</taxon>
        <taxon>Methanobacteriota</taxon>
        <taxon>Stenosarchaea group</taxon>
        <taxon>Halobacteria</taxon>
        <taxon>Halobacteriales</taxon>
        <taxon>Halococcaceae</taxon>
        <taxon>Halococcus</taxon>
    </lineage>
</organism>
<proteinExistence type="predicted"/>
<dbReference type="Pfam" id="PF21811">
    <property type="entry name" value="RdfA"/>
    <property type="match status" value="1"/>
</dbReference>
<sequence>MTDANEPDSSDDTTGDSNSKIVRVLQRYELVGLGDELVEYWTDEATERKSLRELADYFNRELLARVLRDASVDTLDGEQANLYRLLTDESVSSGAAVQATNRLEQQGIDVDRLTADFVSRQAIHTYLTSYRDVSYSSSDDDPVETETTNVRRLRRRMTTIVESKIERLRNTGHITLGAFNVLIDVRVLCEDCGAQYQVTELFDRGGCECTTDSSDR</sequence>
<dbReference type="EMBL" id="CP095005">
    <property type="protein sequence ID" value="UOO96334.1"/>
    <property type="molecule type" value="Genomic_DNA"/>
</dbReference>
<dbReference type="RefSeq" id="WP_244704955.1">
    <property type="nucleotide sequence ID" value="NZ_BAAADN010000035.1"/>
</dbReference>
<reference evidence="1" key="3">
    <citation type="submission" date="2023-12" db="EMBL/GenBank/DDBJ databases">
        <authorList>
            <person name="Sun Q."/>
            <person name="Inoue M."/>
        </authorList>
    </citation>
    <scope>NUCLEOTIDE SEQUENCE</scope>
    <source>
        <strain evidence="1">JCM 12289</strain>
    </source>
</reference>
<protein>
    <submittedName>
        <fullName evidence="1">Uncharacterized protein</fullName>
    </submittedName>
</protein>
<evidence type="ECO:0000313" key="2">
    <source>
        <dbReference type="EMBL" id="UOO96334.1"/>
    </source>
</evidence>
<reference evidence="1" key="1">
    <citation type="journal article" date="2014" name="Int. J. Syst. Evol. Microbiol.">
        <title>Complete genome sequence of Corynebacterium casei LMG S-19264T (=DSM 44701T), isolated from a smear-ripened cheese.</title>
        <authorList>
            <consortium name="US DOE Joint Genome Institute (JGI-PGF)"/>
            <person name="Walter F."/>
            <person name="Albersmeier A."/>
            <person name="Kalinowski J."/>
            <person name="Ruckert C."/>
        </authorList>
    </citation>
    <scope>NUCLEOTIDE SEQUENCE</scope>
    <source>
        <strain evidence="1">JCM 12289</strain>
    </source>
</reference>
<evidence type="ECO:0000313" key="4">
    <source>
        <dbReference type="Proteomes" id="UP001500962"/>
    </source>
</evidence>
<dbReference type="GeneID" id="71761466"/>
<evidence type="ECO:0000313" key="3">
    <source>
        <dbReference type="Proteomes" id="UP000830542"/>
    </source>
</evidence>
<dbReference type="InterPro" id="IPR048925">
    <property type="entry name" value="RdfA"/>
</dbReference>
<dbReference type="Proteomes" id="UP000830542">
    <property type="component" value="Chromosome"/>
</dbReference>
<dbReference type="AlphaFoldDB" id="A0AAV3SJ73"/>
<keyword evidence="3" id="KW-1185">Reference proteome</keyword>
<dbReference type="Proteomes" id="UP001500962">
    <property type="component" value="Unassembled WGS sequence"/>
</dbReference>
<reference evidence="2" key="2">
    <citation type="submission" date="2022-04" db="EMBL/GenBank/DDBJ databases">
        <title>Sequencing and genomic assembly of Halococcus dombrowskii.</title>
        <authorList>
            <person name="Lim S.W."/>
            <person name="MacLea K.S."/>
        </authorList>
    </citation>
    <scope>NUCLEOTIDE SEQUENCE</scope>
    <source>
        <strain evidence="2">H4</strain>
    </source>
</reference>
<dbReference type="KEGG" id="hdo:MUK72_06420"/>
<dbReference type="EMBL" id="BAAADN010000035">
    <property type="protein sequence ID" value="GAA0465996.1"/>
    <property type="molecule type" value="Genomic_DNA"/>
</dbReference>
<name>A0AAV3SJ73_HALDO</name>